<dbReference type="GO" id="GO:0006270">
    <property type="term" value="P:DNA replication initiation"/>
    <property type="evidence" value="ECO:0000318"/>
    <property type="project" value="GO_Central"/>
</dbReference>
<name>F0ZST1_DICPU</name>
<keyword evidence="5" id="KW-0235">DNA replication</keyword>
<dbReference type="GO" id="GO:0003677">
    <property type="term" value="F:DNA binding"/>
    <property type="evidence" value="ECO:0007669"/>
    <property type="project" value="UniProtKB-KW"/>
</dbReference>
<evidence type="ECO:0000259" key="10">
    <source>
        <dbReference type="Pfam" id="PF04104"/>
    </source>
</evidence>
<proteinExistence type="inferred from homology"/>
<comment type="cofactor">
    <cofactor evidence="1">
        <name>[4Fe-4S] cluster</name>
        <dbReference type="ChEBI" id="CHEBI:49883"/>
    </cofactor>
</comment>
<evidence type="ECO:0000256" key="1">
    <source>
        <dbReference type="ARBA" id="ARBA00001966"/>
    </source>
</evidence>
<keyword evidence="9" id="KW-0238">DNA-binding</keyword>
<dbReference type="GO" id="GO:0005658">
    <property type="term" value="C:alpha DNA polymerase:primase complex"/>
    <property type="evidence" value="ECO:0000318"/>
    <property type="project" value="GO_Central"/>
</dbReference>
<dbReference type="GO" id="GO:0006269">
    <property type="term" value="P:DNA replication, synthesis of primer"/>
    <property type="evidence" value="ECO:0000318"/>
    <property type="project" value="GO_Central"/>
</dbReference>
<keyword evidence="6" id="KW-0479">Metal-binding</keyword>
<feature type="domain" description="DNA primase large subunit C-terminal" evidence="10">
    <location>
        <begin position="268"/>
        <end position="434"/>
    </location>
</feature>
<dbReference type="CDD" id="cd07322">
    <property type="entry name" value="PriL_PriS_Eukaryotic"/>
    <property type="match status" value="1"/>
</dbReference>
<dbReference type="Proteomes" id="UP000001064">
    <property type="component" value="Unassembled WGS sequence"/>
</dbReference>
<dbReference type="STRING" id="5786.F0ZST1"/>
<dbReference type="InterPro" id="IPR016558">
    <property type="entry name" value="DNA_primase_lsu_euk"/>
</dbReference>
<dbReference type="Gene3D" id="1.20.930.80">
    <property type="match status" value="1"/>
</dbReference>
<evidence type="ECO:0000256" key="6">
    <source>
        <dbReference type="ARBA" id="ARBA00022723"/>
    </source>
</evidence>
<keyword evidence="12" id="KW-1185">Reference proteome</keyword>
<dbReference type="AlphaFoldDB" id="F0ZST1"/>
<dbReference type="eggNOG" id="KOG2267">
    <property type="taxonomic scope" value="Eukaryota"/>
</dbReference>
<evidence type="ECO:0000256" key="8">
    <source>
        <dbReference type="ARBA" id="ARBA00023014"/>
    </source>
</evidence>
<evidence type="ECO:0000256" key="5">
    <source>
        <dbReference type="ARBA" id="ARBA00022705"/>
    </source>
</evidence>
<gene>
    <name evidence="11" type="ORF">DICPUDRAFT_81203</name>
</gene>
<dbReference type="InterPro" id="IPR058560">
    <property type="entry name" value="DNA_primase_C"/>
</dbReference>
<dbReference type="GO" id="GO:0051539">
    <property type="term" value="F:4 iron, 4 sulfur cluster binding"/>
    <property type="evidence" value="ECO:0007669"/>
    <property type="project" value="UniProtKB-KW"/>
</dbReference>
<organism evidence="11 12">
    <name type="scientific">Dictyostelium purpureum</name>
    <name type="common">Slime mold</name>
    <dbReference type="NCBI Taxonomy" id="5786"/>
    <lineage>
        <taxon>Eukaryota</taxon>
        <taxon>Amoebozoa</taxon>
        <taxon>Evosea</taxon>
        <taxon>Eumycetozoa</taxon>
        <taxon>Dictyostelia</taxon>
        <taxon>Dictyosteliales</taxon>
        <taxon>Dictyosteliaceae</taxon>
        <taxon>Dictyostelium</taxon>
    </lineage>
</organism>
<comment type="similarity">
    <text evidence="2">Belongs to the eukaryotic-type primase large subunit family.</text>
</comment>
<keyword evidence="8" id="KW-0411">Iron-sulfur</keyword>
<dbReference type="InParanoid" id="F0ZST1"/>
<keyword evidence="7" id="KW-0408">Iron</keyword>
<evidence type="ECO:0000256" key="9">
    <source>
        <dbReference type="ARBA" id="ARBA00023125"/>
    </source>
</evidence>
<dbReference type="VEuPathDB" id="AmoebaDB:DICPUDRAFT_81203"/>
<dbReference type="OrthoDB" id="421393at2759"/>
<keyword evidence="3" id="KW-0004">4Fe-4S</keyword>
<evidence type="ECO:0000256" key="3">
    <source>
        <dbReference type="ARBA" id="ARBA00022485"/>
    </source>
</evidence>
<dbReference type="KEGG" id="dpp:DICPUDRAFT_81203"/>
<dbReference type="GO" id="GO:0046872">
    <property type="term" value="F:metal ion binding"/>
    <property type="evidence" value="ECO:0007669"/>
    <property type="project" value="UniProtKB-KW"/>
</dbReference>
<reference evidence="12" key="1">
    <citation type="journal article" date="2011" name="Genome Biol.">
        <title>Comparative genomics of the social amoebae Dictyostelium discoideum and Dictyostelium purpureum.</title>
        <authorList>
            <consortium name="US DOE Joint Genome Institute (JGI-PGF)"/>
            <person name="Sucgang R."/>
            <person name="Kuo A."/>
            <person name="Tian X."/>
            <person name="Salerno W."/>
            <person name="Parikh A."/>
            <person name="Feasley C.L."/>
            <person name="Dalin E."/>
            <person name="Tu H."/>
            <person name="Huang E."/>
            <person name="Barry K."/>
            <person name="Lindquist E."/>
            <person name="Shapiro H."/>
            <person name="Bruce D."/>
            <person name="Schmutz J."/>
            <person name="Salamov A."/>
            <person name="Fey P."/>
            <person name="Gaudet P."/>
            <person name="Anjard C."/>
            <person name="Babu M.M."/>
            <person name="Basu S."/>
            <person name="Bushmanova Y."/>
            <person name="van der Wel H."/>
            <person name="Katoh-Kurasawa M."/>
            <person name="Dinh C."/>
            <person name="Coutinho P.M."/>
            <person name="Saito T."/>
            <person name="Elias M."/>
            <person name="Schaap P."/>
            <person name="Kay R.R."/>
            <person name="Henrissat B."/>
            <person name="Eichinger L."/>
            <person name="Rivero F."/>
            <person name="Putnam N.H."/>
            <person name="West C.M."/>
            <person name="Loomis W.F."/>
            <person name="Chisholm R.L."/>
            <person name="Shaulsky G."/>
            <person name="Strassmann J.E."/>
            <person name="Queller D.C."/>
            <person name="Kuspa A."/>
            <person name="Grigoriev I.V."/>
        </authorList>
    </citation>
    <scope>NUCLEOTIDE SEQUENCE [LARGE SCALE GENOMIC DNA]</scope>
    <source>
        <strain evidence="12">QSDP1</strain>
    </source>
</reference>
<evidence type="ECO:0000313" key="12">
    <source>
        <dbReference type="Proteomes" id="UP000001064"/>
    </source>
</evidence>
<evidence type="ECO:0000256" key="7">
    <source>
        <dbReference type="ARBA" id="ARBA00023004"/>
    </source>
</evidence>
<evidence type="ECO:0000256" key="4">
    <source>
        <dbReference type="ARBA" id="ARBA00022515"/>
    </source>
</evidence>
<dbReference type="EMBL" id="GL871163">
    <property type="protein sequence ID" value="EGC33000.1"/>
    <property type="molecule type" value="Genomic_DNA"/>
</dbReference>
<accession>F0ZST1</accession>
<evidence type="ECO:0000256" key="2">
    <source>
        <dbReference type="ARBA" id="ARBA00010564"/>
    </source>
</evidence>
<keyword evidence="4" id="KW-0639">Primosome</keyword>
<dbReference type="FunCoup" id="F0ZST1">
    <property type="interactions" value="614"/>
</dbReference>
<dbReference type="Pfam" id="PF26466">
    <property type="entry name" value="DNA_primase_lrg_N"/>
    <property type="match status" value="1"/>
</dbReference>
<dbReference type="OMA" id="RINYKPW"/>
<dbReference type="PANTHER" id="PTHR10537:SF3">
    <property type="entry name" value="DNA PRIMASE LARGE SUBUNIT"/>
    <property type="match status" value="1"/>
</dbReference>
<dbReference type="GeneID" id="10507875"/>
<dbReference type="InterPro" id="IPR007238">
    <property type="entry name" value="DNA_primase_lsu_euk/arc"/>
</dbReference>
<evidence type="ECO:0000313" key="11">
    <source>
        <dbReference type="EMBL" id="EGC33000.1"/>
    </source>
</evidence>
<protein>
    <recommendedName>
        <fullName evidence="10">DNA primase large subunit C-terminal domain-containing protein</fullName>
    </recommendedName>
</protein>
<dbReference type="RefSeq" id="XP_003290470.1">
    <property type="nucleotide sequence ID" value="XM_003290422.1"/>
</dbReference>
<dbReference type="PANTHER" id="PTHR10537">
    <property type="entry name" value="DNA PRIMASE LARGE SUBUNIT"/>
    <property type="match status" value="1"/>
</dbReference>
<dbReference type="Pfam" id="PF04104">
    <property type="entry name" value="DNA_primase_lrg"/>
    <property type="match status" value="1"/>
</dbReference>
<sequence>MIKAAKKTNVASTSNDAYTPLYTNVPAFNCNMSQIENFCIDRFNLLNEILSLKDTSLKQATTSDQHDFYELSKKYLGSQKEEIFKIKDELSHYCLRIAMCDSEDRDWFITSELALLKHRLPNDLTHFITTYSDFGWYPVSEDEYKLLADDLDYLVVKSNLKLQDPIGPTHFYKIPFQDIPNLIDLKKVIIKKGYAFVFRSNFKDLIANTYKNYLEFAMDRVKIDKNRIREEFPELIQFFKTLPRAGELGLNKQFLKSTQIRKEDVLPLSKSSFPLCMRVMHDSLIGNAKLKHEGRLQFSTYLKGIGLPFEEAIQFWKMAFSRRVSNNEFDKEYAYTLRHTYGLEGKAVSYHPYSCSKIIAKIPSGIDQVHGCPYLWDTEKLANKLEEIGISEFERIQLIESSKVQPNIACTKHFNILHPSNNFSKVISHPNQFFEASRLYHKKLEDSKKIKKEENEKDK</sequence>